<gene>
    <name evidence="1" type="ORF">SAMN04487993_10663</name>
</gene>
<accession>A0A1G8V3Q3</accession>
<evidence type="ECO:0000313" key="1">
    <source>
        <dbReference type="EMBL" id="SDJ60712.1"/>
    </source>
</evidence>
<evidence type="ECO:0000313" key="2">
    <source>
        <dbReference type="Proteomes" id="UP000199093"/>
    </source>
</evidence>
<protein>
    <submittedName>
        <fullName evidence="1">Uncharacterized protein</fullName>
    </submittedName>
</protein>
<dbReference type="EMBL" id="FNEJ01000066">
    <property type="protein sequence ID" value="SDJ60712.1"/>
    <property type="molecule type" value="Genomic_DNA"/>
</dbReference>
<sequence>MADLNPGAWRRATPSLGLTRAELDAFVDQARQDGFIPKGQAFSSKQACIVALRQAREAAYAAHHAAEAARRRPSSRPRSSASCCEIPAAEVNAWLAALPPERLDP</sequence>
<reference evidence="1 2" key="1">
    <citation type="submission" date="2016-10" db="EMBL/GenBank/DDBJ databases">
        <authorList>
            <person name="de Groot N.N."/>
        </authorList>
    </citation>
    <scope>NUCLEOTIDE SEQUENCE [LARGE SCALE GENOMIC DNA]</scope>
    <source>
        <strain evidence="1 2">DSM 26424</strain>
    </source>
</reference>
<name>A0A1G8V3Q3_9RHOB</name>
<proteinExistence type="predicted"/>
<dbReference type="RefSeq" id="WP_089852569.1">
    <property type="nucleotide sequence ID" value="NZ_FNEJ01000066.1"/>
</dbReference>
<dbReference type="AlphaFoldDB" id="A0A1G8V3Q3"/>
<keyword evidence="2" id="KW-1185">Reference proteome</keyword>
<dbReference type="STRING" id="555512.SAMN04487993_10663"/>
<organism evidence="1 2">
    <name type="scientific">Salipiger marinus</name>
    <dbReference type="NCBI Taxonomy" id="555512"/>
    <lineage>
        <taxon>Bacteria</taxon>
        <taxon>Pseudomonadati</taxon>
        <taxon>Pseudomonadota</taxon>
        <taxon>Alphaproteobacteria</taxon>
        <taxon>Rhodobacterales</taxon>
        <taxon>Roseobacteraceae</taxon>
        <taxon>Salipiger</taxon>
    </lineage>
</organism>
<dbReference type="Proteomes" id="UP000199093">
    <property type="component" value="Unassembled WGS sequence"/>
</dbReference>